<dbReference type="InterPro" id="IPR003774">
    <property type="entry name" value="AlgH-like"/>
</dbReference>
<sequence>MSDRIEEELEAGKLLVAEPFLMDPNFKRGVILLCDYQKDGSFGFILNKPIEMNISDLISSFPAFTSEVYYGGPVQTDTIHYLHTKGDLLPSSIKVLSGVYWGGDFEQLKAFIEAGKIQPQDIRFFVGYSGWSSGQLKEECKTFSWITTDGHFDYVFGEHKELWKSVLEEQGGTYSVIAQIPAPILS</sequence>
<evidence type="ECO:0000313" key="2">
    <source>
        <dbReference type="EMBL" id="CAA6827599.1"/>
    </source>
</evidence>
<evidence type="ECO:0000256" key="1">
    <source>
        <dbReference type="ARBA" id="ARBA00009600"/>
    </source>
</evidence>
<protein>
    <submittedName>
        <fullName evidence="2">Transcriptional regulator</fullName>
    </submittedName>
</protein>
<dbReference type="GO" id="GO:0005829">
    <property type="term" value="C:cytosol"/>
    <property type="evidence" value="ECO:0007669"/>
    <property type="project" value="TreeGrafter"/>
</dbReference>
<organism evidence="2">
    <name type="scientific">uncultured Aureispira sp</name>
    <dbReference type="NCBI Taxonomy" id="1331704"/>
    <lineage>
        <taxon>Bacteria</taxon>
        <taxon>Pseudomonadati</taxon>
        <taxon>Bacteroidota</taxon>
        <taxon>Saprospiria</taxon>
        <taxon>Saprospirales</taxon>
        <taxon>Saprospiraceae</taxon>
        <taxon>Aureispira</taxon>
        <taxon>environmental samples</taxon>
    </lineage>
</organism>
<accession>A0A6S6U767</accession>
<proteinExistence type="inferred from homology"/>
<dbReference type="PANTHER" id="PTHR30327">
    <property type="entry name" value="UNCHARACTERIZED PROTEIN YQGE"/>
    <property type="match status" value="1"/>
</dbReference>
<dbReference type="Pfam" id="PF02622">
    <property type="entry name" value="DUF179"/>
    <property type="match status" value="1"/>
</dbReference>
<dbReference type="AlphaFoldDB" id="A0A6S6U767"/>
<reference evidence="2" key="1">
    <citation type="submission" date="2020-01" db="EMBL/GenBank/DDBJ databases">
        <authorList>
            <person name="Meier V. D."/>
            <person name="Meier V D."/>
        </authorList>
    </citation>
    <scope>NUCLEOTIDE SEQUENCE</scope>
    <source>
        <strain evidence="2">HLG_WM_MAG_10</strain>
    </source>
</reference>
<gene>
    <name evidence="2" type="ORF">HELGO_WM21629</name>
</gene>
<dbReference type="EMBL" id="CACVAQ010000403">
    <property type="protein sequence ID" value="CAA6827599.1"/>
    <property type="molecule type" value="Genomic_DNA"/>
</dbReference>
<dbReference type="PANTHER" id="PTHR30327:SF1">
    <property type="entry name" value="UPF0301 PROTEIN YQGE"/>
    <property type="match status" value="1"/>
</dbReference>
<comment type="similarity">
    <text evidence="1">Belongs to the UPF0301 (AlgH) family.</text>
</comment>
<dbReference type="Gene3D" id="3.40.1740.10">
    <property type="entry name" value="VC0467-like"/>
    <property type="match status" value="1"/>
</dbReference>
<name>A0A6S6U767_9BACT</name>
<dbReference type="SUPFAM" id="SSF143456">
    <property type="entry name" value="VC0467-like"/>
    <property type="match status" value="1"/>
</dbReference>